<dbReference type="InterPro" id="IPR011057">
    <property type="entry name" value="Mss4-like_sf"/>
</dbReference>
<dbReference type="PROSITE" id="PS51257">
    <property type="entry name" value="PROKAR_LIPOPROTEIN"/>
    <property type="match status" value="1"/>
</dbReference>
<dbReference type="PANTHER" id="PTHR43774">
    <property type="entry name" value="PEPTIDE METHIONINE SULFOXIDE REDUCTASE"/>
    <property type="match status" value="1"/>
</dbReference>
<sequence length="311" mass="36078">MKISTLFFMFLVLIVSCKGEKMDKKKSSNLYNNLTKEEKEVIVNKKTEKPFSGQYINFNKKGTYICKRCELPLYNSSDKFESGCGWPSFDDEIPAAVKRYPDKDGKRIEIVCSYCDAHLGHVFKNEGYTEKNIRHCVNSISMKFVPAGEKLGRRRAIFAAGCFWGVESLFKDKKGVLDTRVGYTGGNLKNPTYQEVSSRKTNHAEALEIIYNPSVISYEKLVKLFFEIHDFTQVNRQGPDIGKQYRSEIFFINKNQKEIATKYKKILKNKGYEVATKITKASTFWPAEEYHQNYYQKTGKSPYCHYQREIF</sequence>
<comment type="similarity">
    <text evidence="6">Belongs to the MsrA Met sulfoxide reductase family.</text>
</comment>
<gene>
    <name evidence="6" type="primary">msrA</name>
    <name evidence="8" type="ORF">FXF47_05920</name>
</gene>
<dbReference type="InterPro" id="IPR036509">
    <property type="entry name" value="Met_Sox_Rdtase_MsrA_sf"/>
</dbReference>
<dbReference type="Pfam" id="PF01641">
    <property type="entry name" value="SelR"/>
    <property type="match status" value="1"/>
</dbReference>
<dbReference type="NCBIfam" id="NF004042">
    <property type="entry name" value="PRK05550.1"/>
    <property type="match status" value="1"/>
</dbReference>
<comment type="function">
    <text evidence="6">Has an important function as a repair enzyme for proteins that have been inactivated by oxidation. Catalyzes the reversible oxidation-reduction of methionine sulfoxide in proteins to methionine.</text>
</comment>
<feature type="domain" description="MsrB" evidence="7">
    <location>
        <begin position="27"/>
        <end position="147"/>
    </location>
</feature>
<comment type="catalytic activity">
    <reaction evidence="4">
        <text>L-methionyl-[protein] + [thioredoxin]-disulfide + H2O = L-methionyl-(R)-S-oxide-[protein] + [thioredoxin]-dithiol</text>
        <dbReference type="Rhea" id="RHEA:24164"/>
        <dbReference type="Rhea" id="RHEA-COMP:10698"/>
        <dbReference type="Rhea" id="RHEA-COMP:10700"/>
        <dbReference type="Rhea" id="RHEA-COMP:12313"/>
        <dbReference type="Rhea" id="RHEA-COMP:12314"/>
        <dbReference type="ChEBI" id="CHEBI:15377"/>
        <dbReference type="ChEBI" id="CHEBI:16044"/>
        <dbReference type="ChEBI" id="CHEBI:29950"/>
        <dbReference type="ChEBI" id="CHEBI:45764"/>
        <dbReference type="ChEBI" id="CHEBI:50058"/>
        <dbReference type="EC" id="1.8.4.12"/>
    </reaction>
</comment>
<dbReference type="SUPFAM" id="SSF55068">
    <property type="entry name" value="Peptide methionine sulfoxide reductase"/>
    <property type="match status" value="1"/>
</dbReference>
<dbReference type="NCBIfam" id="TIGR00357">
    <property type="entry name" value="peptide-methionine (R)-S-oxide reductase MsrB"/>
    <property type="match status" value="1"/>
</dbReference>
<dbReference type="AlphaFoldDB" id="A0A5D0MI61"/>
<evidence type="ECO:0000256" key="2">
    <source>
        <dbReference type="ARBA" id="ARBA00023268"/>
    </source>
</evidence>
<proteinExistence type="inferred from homology"/>
<dbReference type="GO" id="GO:0008113">
    <property type="term" value="F:peptide-methionine (S)-S-oxide reductase activity"/>
    <property type="evidence" value="ECO:0007669"/>
    <property type="project" value="UniProtKB-UniRule"/>
</dbReference>
<name>A0A5D0MI61_9BACT</name>
<evidence type="ECO:0000256" key="3">
    <source>
        <dbReference type="ARBA" id="ARBA00047806"/>
    </source>
</evidence>
<dbReference type="Gene3D" id="3.30.1060.10">
    <property type="entry name" value="Peptide methionine sulphoxide reductase MsrA"/>
    <property type="match status" value="1"/>
</dbReference>
<protein>
    <recommendedName>
        <fullName evidence="6">Peptide methionine sulfoxide reductase MsrA</fullName>
        <shortName evidence="6">Protein-methionine-S-oxide reductase</shortName>
        <ecNumber evidence="6">1.8.4.11</ecNumber>
    </recommendedName>
    <alternativeName>
        <fullName evidence="6">Peptide-methionine (S)-S-oxide reductase</fullName>
        <shortName evidence="6">Peptide Met(O) reductase</shortName>
    </alternativeName>
</protein>
<accession>A0A5D0MI61</accession>
<dbReference type="HAMAP" id="MF_01401">
    <property type="entry name" value="MsrA"/>
    <property type="match status" value="1"/>
</dbReference>
<evidence type="ECO:0000259" key="7">
    <source>
        <dbReference type="PROSITE" id="PS51790"/>
    </source>
</evidence>
<dbReference type="EC" id="1.8.4.11" evidence="6"/>
<dbReference type="Pfam" id="PF01625">
    <property type="entry name" value="PMSR"/>
    <property type="match status" value="1"/>
</dbReference>
<feature type="active site" evidence="6">
    <location>
        <position position="162"/>
    </location>
</feature>
<dbReference type="InterPro" id="IPR002579">
    <property type="entry name" value="Met_Sox_Rdtase_MsrB_dom"/>
</dbReference>
<evidence type="ECO:0000313" key="9">
    <source>
        <dbReference type="Proteomes" id="UP000324143"/>
    </source>
</evidence>
<dbReference type="Gene3D" id="2.170.150.20">
    <property type="entry name" value="Peptide methionine sulfoxide reductase"/>
    <property type="match status" value="1"/>
</dbReference>
<comment type="catalytic activity">
    <reaction evidence="3 6">
        <text>L-methionyl-[protein] + [thioredoxin]-disulfide + H2O = L-methionyl-(S)-S-oxide-[protein] + [thioredoxin]-dithiol</text>
        <dbReference type="Rhea" id="RHEA:14217"/>
        <dbReference type="Rhea" id="RHEA-COMP:10698"/>
        <dbReference type="Rhea" id="RHEA-COMP:10700"/>
        <dbReference type="Rhea" id="RHEA-COMP:12313"/>
        <dbReference type="Rhea" id="RHEA-COMP:12315"/>
        <dbReference type="ChEBI" id="CHEBI:15377"/>
        <dbReference type="ChEBI" id="CHEBI:16044"/>
        <dbReference type="ChEBI" id="CHEBI:29950"/>
        <dbReference type="ChEBI" id="CHEBI:44120"/>
        <dbReference type="ChEBI" id="CHEBI:50058"/>
        <dbReference type="EC" id="1.8.4.11"/>
    </reaction>
</comment>
<evidence type="ECO:0000256" key="4">
    <source>
        <dbReference type="ARBA" id="ARBA00048488"/>
    </source>
</evidence>
<dbReference type="NCBIfam" id="TIGR00401">
    <property type="entry name" value="msrA"/>
    <property type="match status" value="1"/>
</dbReference>
<keyword evidence="9" id="KW-1185">Reference proteome</keyword>
<comment type="caution">
    <text evidence="8">The sequence shown here is derived from an EMBL/GenBank/DDBJ whole genome shotgun (WGS) entry which is preliminary data.</text>
</comment>
<dbReference type="GO" id="GO:0033743">
    <property type="term" value="F:peptide-methionine (R)-S-oxide reductase activity"/>
    <property type="evidence" value="ECO:0007669"/>
    <property type="project" value="UniProtKB-EC"/>
</dbReference>
<reference evidence="8" key="1">
    <citation type="submission" date="2019-08" db="EMBL/GenBank/DDBJ databases">
        <title>Genomic characterization of a novel candidate phylum (ARYD3) from a high temperature, high salinity tertiary oil reservoir in north central Oklahoma, USA.</title>
        <authorList>
            <person name="Youssef N.H."/>
            <person name="Yadav A."/>
            <person name="Elshahed M.S."/>
        </authorList>
    </citation>
    <scope>NUCLEOTIDE SEQUENCE [LARGE SCALE GENOMIC DNA]</scope>
    <source>
        <strain evidence="8">ARYD3</strain>
    </source>
</reference>
<evidence type="ECO:0000256" key="5">
    <source>
        <dbReference type="ARBA" id="ARBA00048782"/>
    </source>
</evidence>
<comment type="catalytic activity">
    <reaction evidence="5 6">
        <text>[thioredoxin]-disulfide + L-methionine + H2O = L-methionine (S)-S-oxide + [thioredoxin]-dithiol</text>
        <dbReference type="Rhea" id="RHEA:19993"/>
        <dbReference type="Rhea" id="RHEA-COMP:10698"/>
        <dbReference type="Rhea" id="RHEA-COMP:10700"/>
        <dbReference type="ChEBI" id="CHEBI:15377"/>
        <dbReference type="ChEBI" id="CHEBI:29950"/>
        <dbReference type="ChEBI" id="CHEBI:50058"/>
        <dbReference type="ChEBI" id="CHEBI:57844"/>
        <dbReference type="ChEBI" id="CHEBI:58772"/>
        <dbReference type="EC" id="1.8.4.11"/>
    </reaction>
</comment>
<keyword evidence="2" id="KW-0511">Multifunctional enzyme</keyword>
<evidence type="ECO:0000256" key="6">
    <source>
        <dbReference type="HAMAP-Rule" id="MF_01401"/>
    </source>
</evidence>
<dbReference type="Proteomes" id="UP000324143">
    <property type="component" value="Unassembled WGS sequence"/>
</dbReference>
<evidence type="ECO:0000256" key="1">
    <source>
        <dbReference type="ARBA" id="ARBA00023002"/>
    </source>
</evidence>
<dbReference type="PANTHER" id="PTHR43774:SF1">
    <property type="entry name" value="PEPTIDE METHIONINE SULFOXIDE REDUCTASE MSRA 2"/>
    <property type="match status" value="1"/>
</dbReference>
<dbReference type="GO" id="GO:0033744">
    <property type="term" value="F:L-methionine:thioredoxin-disulfide S-oxidoreductase activity"/>
    <property type="evidence" value="ECO:0007669"/>
    <property type="project" value="RHEA"/>
</dbReference>
<dbReference type="EMBL" id="VSIX01000056">
    <property type="protein sequence ID" value="TYB31110.1"/>
    <property type="molecule type" value="Genomic_DNA"/>
</dbReference>
<dbReference type="SUPFAM" id="SSF51316">
    <property type="entry name" value="Mss4-like"/>
    <property type="match status" value="1"/>
</dbReference>
<dbReference type="PROSITE" id="PS51790">
    <property type="entry name" value="MSRB"/>
    <property type="match status" value="1"/>
</dbReference>
<organism evidence="8 9">
    <name type="scientific">Candidatus Mcinerneyibacterium aminivorans</name>
    <dbReference type="NCBI Taxonomy" id="2703815"/>
    <lineage>
        <taxon>Bacteria</taxon>
        <taxon>Candidatus Macinerneyibacteriota</taxon>
        <taxon>Candidatus Mcinerneyibacteria</taxon>
        <taxon>Candidatus Mcinerneyibacteriales</taxon>
        <taxon>Candidatus Mcinerneyibacteriaceae</taxon>
        <taxon>Candidatus Mcinerneyibacterium</taxon>
    </lineage>
</organism>
<dbReference type="InterPro" id="IPR002569">
    <property type="entry name" value="Met_Sox_Rdtase_MsrA_dom"/>
</dbReference>
<keyword evidence="1 6" id="KW-0560">Oxidoreductase</keyword>
<dbReference type="NCBIfam" id="NF004036">
    <property type="entry name" value="PRK05508.1"/>
    <property type="match status" value="1"/>
</dbReference>
<evidence type="ECO:0000313" key="8">
    <source>
        <dbReference type="EMBL" id="TYB31110.1"/>
    </source>
</evidence>